<organism evidence="6 7">
    <name type="scientific">Seminavis robusta</name>
    <dbReference type="NCBI Taxonomy" id="568900"/>
    <lineage>
        <taxon>Eukaryota</taxon>
        <taxon>Sar</taxon>
        <taxon>Stramenopiles</taxon>
        <taxon>Ochrophyta</taxon>
        <taxon>Bacillariophyta</taxon>
        <taxon>Bacillariophyceae</taxon>
        <taxon>Bacillariophycidae</taxon>
        <taxon>Naviculales</taxon>
        <taxon>Naviculaceae</taxon>
        <taxon>Seminavis</taxon>
    </lineage>
</organism>
<dbReference type="OrthoDB" id="5590282at2759"/>
<reference evidence="6" key="1">
    <citation type="submission" date="2020-06" db="EMBL/GenBank/DDBJ databases">
        <authorList>
            <consortium name="Plant Systems Biology data submission"/>
        </authorList>
    </citation>
    <scope>NUCLEOTIDE SEQUENCE</scope>
    <source>
        <strain evidence="6">D6</strain>
    </source>
</reference>
<evidence type="ECO:0000256" key="1">
    <source>
        <dbReference type="ARBA" id="ARBA00023127"/>
    </source>
</evidence>
<evidence type="ECO:0000259" key="5">
    <source>
        <dbReference type="SMART" id="SM01332"/>
    </source>
</evidence>
<dbReference type="Pfam" id="PF00134">
    <property type="entry name" value="Cyclin_N"/>
    <property type="match status" value="1"/>
</dbReference>
<feature type="domain" description="Cyclin C-terminal" evidence="5">
    <location>
        <begin position="158"/>
        <end position="291"/>
    </location>
</feature>
<dbReference type="InterPro" id="IPR039361">
    <property type="entry name" value="Cyclin"/>
</dbReference>
<dbReference type="SUPFAM" id="SSF47954">
    <property type="entry name" value="Cyclin-like"/>
    <property type="match status" value="1"/>
</dbReference>
<gene>
    <name evidence="6" type="ORF">SEMRO_844_G209850.1</name>
</gene>
<dbReference type="InterPro" id="IPR006671">
    <property type="entry name" value="Cyclin_N"/>
</dbReference>
<feature type="compositionally biased region" description="Polar residues" evidence="3">
    <location>
        <begin position="264"/>
        <end position="275"/>
    </location>
</feature>
<protein>
    <submittedName>
        <fullName evidence="6">Diatom-specific cyclin</fullName>
    </submittedName>
</protein>
<evidence type="ECO:0000313" key="7">
    <source>
        <dbReference type="Proteomes" id="UP001153069"/>
    </source>
</evidence>
<dbReference type="SMART" id="SM01332">
    <property type="entry name" value="Cyclin_C"/>
    <property type="match status" value="1"/>
</dbReference>
<feature type="region of interest" description="Disordered" evidence="3">
    <location>
        <begin position="264"/>
        <end position="311"/>
    </location>
</feature>
<dbReference type="EMBL" id="CAICTM010000843">
    <property type="protein sequence ID" value="CAB9517258.1"/>
    <property type="molecule type" value="Genomic_DNA"/>
</dbReference>
<keyword evidence="1 2" id="KW-0195">Cyclin</keyword>
<proteinExistence type="inferred from homology"/>
<dbReference type="Proteomes" id="UP001153069">
    <property type="component" value="Unassembled WGS sequence"/>
</dbReference>
<feature type="domain" description="Cyclin-like" evidence="4">
    <location>
        <begin position="59"/>
        <end position="149"/>
    </location>
</feature>
<dbReference type="Pfam" id="PF02984">
    <property type="entry name" value="Cyclin_C"/>
    <property type="match status" value="1"/>
</dbReference>
<comment type="similarity">
    <text evidence="2">Belongs to the cyclin family.</text>
</comment>
<dbReference type="InterPro" id="IPR004367">
    <property type="entry name" value="Cyclin_C-dom"/>
</dbReference>
<sequence length="363" mass="39694">MDHSYSQSNSNKKREVTSTLQALCRQEESAYKISGNYLTSTEDAKVSRRRGKCRAAMVTWFITVVDYLEFERETVAIALNFLDRFLETPQGKVCLTTTPRQFKMAGMTCLYTAIKAHEPEAIEPDLVVELSGNLCSVEDIEAMERTILAALDWRVNPPTALAFCRQLLGIVPKGVVSRKDCAALLELAQVQTELAVSDPRLITTPPSLLALASIFNALESSSKHSNTETLDDLSQLFFVALAGRTLDMDDVFDVQDVLDDIIRQHNQPKNSSNSKRASHEEQDKAVTEEDATSEHDEDEEEVVTVASPTTPAKEMALAMAAAAAADTAAATKKSNVKTRPLPKVVSPCRPTPCCGRPGTAEAA</sequence>
<feature type="region of interest" description="Disordered" evidence="3">
    <location>
        <begin position="324"/>
        <end position="363"/>
    </location>
</feature>
<feature type="compositionally biased region" description="Low complexity" evidence="3">
    <location>
        <begin position="352"/>
        <end position="363"/>
    </location>
</feature>
<evidence type="ECO:0000313" key="6">
    <source>
        <dbReference type="EMBL" id="CAB9517258.1"/>
    </source>
</evidence>
<dbReference type="PANTHER" id="PTHR10177">
    <property type="entry name" value="CYCLINS"/>
    <property type="match status" value="1"/>
</dbReference>
<dbReference type="InterPro" id="IPR036915">
    <property type="entry name" value="Cyclin-like_sf"/>
</dbReference>
<dbReference type="Gene3D" id="1.10.472.10">
    <property type="entry name" value="Cyclin-like"/>
    <property type="match status" value="2"/>
</dbReference>
<comment type="caution">
    <text evidence="6">The sequence shown here is derived from an EMBL/GenBank/DDBJ whole genome shotgun (WGS) entry which is preliminary data.</text>
</comment>
<dbReference type="FunFam" id="1.10.472.10:FF:000093">
    <property type="entry name" value="Predicted protein"/>
    <property type="match status" value="1"/>
</dbReference>
<evidence type="ECO:0000259" key="4">
    <source>
        <dbReference type="SMART" id="SM00385"/>
    </source>
</evidence>
<evidence type="ECO:0000256" key="2">
    <source>
        <dbReference type="RuleBase" id="RU000383"/>
    </source>
</evidence>
<dbReference type="SMART" id="SM00385">
    <property type="entry name" value="CYCLIN"/>
    <property type="match status" value="1"/>
</dbReference>
<dbReference type="AlphaFoldDB" id="A0A9N8HNR5"/>
<dbReference type="InterPro" id="IPR013763">
    <property type="entry name" value="Cyclin-like_dom"/>
</dbReference>
<feature type="compositionally biased region" description="Basic and acidic residues" evidence="3">
    <location>
        <begin position="277"/>
        <end position="287"/>
    </location>
</feature>
<feature type="compositionally biased region" description="Acidic residues" evidence="3">
    <location>
        <begin position="288"/>
        <end position="302"/>
    </location>
</feature>
<name>A0A9N8HNR5_9STRA</name>
<keyword evidence="7" id="KW-1185">Reference proteome</keyword>
<accession>A0A9N8HNR5</accession>
<evidence type="ECO:0000256" key="3">
    <source>
        <dbReference type="SAM" id="MobiDB-lite"/>
    </source>
</evidence>